<dbReference type="PROSITE" id="PS51502">
    <property type="entry name" value="S_R_A_B_BARREL"/>
    <property type="match status" value="1"/>
</dbReference>
<dbReference type="EMBL" id="MLJW01008460">
    <property type="protein sequence ID" value="OIQ64052.1"/>
    <property type="molecule type" value="Genomic_DNA"/>
</dbReference>
<name>A0A1J5P997_9ZZZZ</name>
<feature type="domain" description="Stress-response A/B barrel" evidence="1">
    <location>
        <begin position="7"/>
        <end position="100"/>
    </location>
</feature>
<protein>
    <submittedName>
        <fullName evidence="2">Stress responsive A/B barrel domain protein</fullName>
    </submittedName>
</protein>
<sequence length="105" mass="11967">MLLENTFVHHVHFWLKDKADKQQLIDGLKTLLPITHIRQIHIGVPAETFRIVVDRSYDVSLLLLFDGPAEQEAYQIDPTHVHFAENYAKPLCSKVVVADSINVHG</sequence>
<dbReference type="SUPFAM" id="SSF54909">
    <property type="entry name" value="Dimeric alpha+beta barrel"/>
    <property type="match status" value="1"/>
</dbReference>
<accession>A0A1J5P997</accession>
<dbReference type="Gene3D" id="3.30.70.100">
    <property type="match status" value="1"/>
</dbReference>
<organism evidence="2">
    <name type="scientific">mine drainage metagenome</name>
    <dbReference type="NCBI Taxonomy" id="410659"/>
    <lineage>
        <taxon>unclassified sequences</taxon>
        <taxon>metagenomes</taxon>
        <taxon>ecological metagenomes</taxon>
    </lineage>
</organism>
<dbReference type="Pfam" id="PF07876">
    <property type="entry name" value="Dabb"/>
    <property type="match status" value="1"/>
</dbReference>
<evidence type="ECO:0000313" key="2">
    <source>
        <dbReference type="EMBL" id="OIQ64052.1"/>
    </source>
</evidence>
<comment type="caution">
    <text evidence="2">The sequence shown here is derived from an EMBL/GenBank/DDBJ whole genome shotgun (WGS) entry which is preliminary data.</text>
</comment>
<dbReference type="AlphaFoldDB" id="A0A1J5P997"/>
<dbReference type="InterPro" id="IPR011008">
    <property type="entry name" value="Dimeric_a/b-barrel"/>
</dbReference>
<gene>
    <name evidence="2" type="ORF">GALL_544010</name>
</gene>
<evidence type="ECO:0000259" key="1">
    <source>
        <dbReference type="PROSITE" id="PS51502"/>
    </source>
</evidence>
<proteinExistence type="predicted"/>
<reference evidence="2" key="1">
    <citation type="submission" date="2016-10" db="EMBL/GenBank/DDBJ databases">
        <title>Sequence of Gallionella enrichment culture.</title>
        <authorList>
            <person name="Poehlein A."/>
            <person name="Muehling M."/>
            <person name="Daniel R."/>
        </authorList>
    </citation>
    <scope>NUCLEOTIDE SEQUENCE</scope>
</reference>
<dbReference type="SMART" id="SM00886">
    <property type="entry name" value="Dabb"/>
    <property type="match status" value="1"/>
</dbReference>
<dbReference type="InterPro" id="IPR013097">
    <property type="entry name" value="Dabb"/>
</dbReference>